<evidence type="ECO:0000313" key="3">
    <source>
        <dbReference type="Proteomes" id="UP000037773"/>
    </source>
</evidence>
<name>A0A0M9X6G7_9ACTN</name>
<dbReference type="GO" id="GO:0071949">
    <property type="term" value="F:FAD binding"/>
    <property type="evidence" value="ECO:0007669"/>
    <property type="project" value="InterPro"/>
</dbReference>
<dbReference type="PANTHER" id="PTHR42934:SF1">
    <property type="entry name" value="GLYCOLATE OXIDASE SUBUNIT GLCD"/>
    <property type="match status" value="1"/>
</dbReference>
<dbReference type="InterPro" id="IPR036318">
    <property type="entry name" value="FAD-bd_PCMH-like_sf"/>
</dbReference>
<dbReference type="PATRIC" id="fig|36816.3.peg.6659"/>
<dbReference type="PROSITE" id="PS51387">
    <property type="entry name" value="FAD_PCMH"/>
    <property type="match status" value="1"/>
</dbReference>
<dbReference type="SUPFAM" id="SSF56176">
    <property type="entry name" value="FAD-binding/transporter-associated domain-like"/>
    <property type="match status" value="1"/>
</dbReference>
<evidence type="ECO:0000259" key="1">
    <source>
        <dbReference type="PROSITE" id="PS51387"/>
    </source>
</evidence>
<proteinExistence type="predicted"/>
<dbReference type="InterPro" id="IPR051914">
    <property type="entry name" value="FAD-linked_OxidoTrans_Type4"/>
</dbReference>
<accession>A0A0M9X6G7</accession>
<dbReference type="PANTHER" id="PTHR42934">
    <property type="entry name" value="GLYCOLATE OXIDASE SUBUNIT GLCD"/>
    <property type="match status" value="1"/>
</dbReference>
<evidence type="ECO:0000313" key="2">
    <source>
        <dbReference type="EMBL" id="KOT31541.1"/>
    </source>
</evidence>
<comment type="caution">
    <text evidence="2">The sequence shown here is derived from an EMBL/GenBank/DDBJ whole genome shotgun (WGS) entry which is preliminary data.</text>
</comment>
<dbReference type="Pfam" id="PF01565">
    <property type="entry name" value="FAD_binding_4"/>
    <property type="match status" value="1"/>
</dbReference>
<organism evidence="2 3">
    <name type="scientific">Streptomyces caelestis</name>
    <dbReference type="NCBI Taxonomy" id="36816"/>
    <lineage>
        <taxon>Bacteria</taxon>
        <taxon>Bacillati</taxon>
        <taxon>Actinomycetota</taxon>
        <taxon>Actinomycetes</taxon>
        <taxon>Kitasatosporales</taxon>
        <taxon>Streptomycetaceae</taxon>
        <taxon>Streptomyces</taxon>
    </lineage>
</organism>
<dbReference type="InterPro" id="IPR016169">
    <property type="entry name" value="FAD-bd_PCMH_sub2"/>
</dbReference>
<keyword evidence="3" id="KW-1185">Reference proteome</keyword>
<dbReference type="Gene3D" id="3.30.465.10">
    <property type="match status" value="1"/>
</dbReference>
<sequence>MTVHRICHHFGAPVLSRGGGTSLSGETVNEAVVIDHSKYLTGIGEVDIRRRLVTCEPGVINEDLNRHTGCHSLIFGPDPSSPSRCVIGGNIGNNSCGIQSVQSQLYGPGPRTSDNVHALEIVTYDGERFWVGVDEERHLDEIIAEGGATRFRPDGRSSATRTRSPAG</sequence>
<dbReference type="EMBL" id="LGCN01000234">
    <property type="protein sequence ID" value="KOT31541.1"/>
    <property type="molecule type" value="Genomic_DNA"/>
</dbReference>
<reference evidence="2 3" key="1">
    <citation type="submission" date="2015-07" db="EMBL/GenBank/DDBJ databases">
        <authorList>
            <person name="Noorani M."/>
        </authorList>
    </citation>
    <scope>NUCLEOTIDE SEQUENCE [LARGE SCALE GENOMIC DNA]</scope>
    <source>
        <strain evidence="2 3">NRRL B-24567</strain>
    </source>
</reference>
<dbReference type="AlphaFoldDB" id="A0A0M9X6G7"/>
<dbReference type="Proteomes" id="UP000037773">
    <property type="component" value="Unassembled WGS sequence"/>
</dbReference>
<dbReference type="InterPro" id="IPR016166">
    <property type="entry name" value="FAD-bd_PCMH"/>
</dbReference>
<feature type="domain" description="FAD-binding PCMH-type" evidence="1">
    <location>
        <begin position="1"/>
        <end position="167"/>
    </location>
</feature>
<dbReference type="InterPro" id="IPR006094">
    <property type="entry name" value="Oxid_FAD_bind_N"/>
</dbReference>
<gene>
    <name evidence="2" type="ORF">ADK41_30770</name>
</gene>
<protein>
    <recommendedName>
        <fullName evidence="1">FAD-binding PCMH-type domain-containing protein</fullName>
    </recommendedName>
</protein>